<feature type="coiled-coil region" evidence="4">
    <location>
        <begin position="566"/>
        <end position="593"/>
    </location>
</feature>
<dbReference type="InterPro" id="IPR027417">
    <property type="entry name" value="P-loop_NTPase"/>
</dbReference>
<accession>A0ABP0H2Z6</accession>
<organism evidence="6 7">
    <name type="scientific">Clavelina lepadiformis</name>
    <name type="common">Light-bulb sea squirt</name>
    <name type="synonym">Ascidia lepadiformis</name>
    <dbReference type="NCBI Taxonomy" id="159417"/>
    <lineage>
        <taxon>Eukaryota</taxon>
        <taxon>Metazoa</taxon>
        <taxon>Chordata</taxon>
        <taxon>Tunicata</taxon>
        <taxon>Ascidiacea</taxon>
        <taxon>Aplousobranchia</taxon>
        <taxon>Clavelinidae</taxon>
        <taxon>Clavelina</taxon>
    </lineage>
</organism>
<evidence type="ECO:0000256" key="1">
    <source>
        <dbReference type="ARBA" id="ARBA00022741"/>
    </source>
</evidence>
<evidence type="ECO:0000256" key="2">
    <source>
        <dbReference type="ARBA" id="ARBA00023134"/>
    </source>
</evidence>
<sequence length="748" mass="86736">MTNKSLSSGKDEFDISTPSITEDISAIEDGPPVSVQILKPRENTNGFELIEEGLYKIFNHPNVIDVPVIIISIAGAMREGKSFLLSLLLMYMESDMSADWLSDKNKEIKQHFKFKSGHERQTLGVHIWSKPYLLTRKDKSKVAVLFMDTQGAFDRAGAQNASSIFAFSTFLSSTQLYNMKRQIHENNLQPLSLFADYAAEVYNSMPGREENSAPFQKILFTVRDWQTSKQGYGLKAGQDYIDCTVFKTDNTDKSDIVATRERIRKAFQKIECSVLPSPGKVVAGHVNNAGSAIKVKDVRPKFLTAVKELATYLIDEMNSVRSISGKELIGRDFPNYVAKLHELLEREQFLEPLAVIEAYTKAMAQNKINELVQEYNREMEEQRRDFMRKTPFRELHDKLKSNLLGRFKSEFSTEYDSIKDEFLRNLTNEIDNGYSIHEQGRTFEENRFDREGRRSLLASFNFYRKKRQNGVHQETAYHAAMENYENQICNTNPLKEEFKKSLESLIKLYGLFPTWLQSYRDNMEAQIKDGKEKIYELHEKEKKLAINRLSIAVKQEENVPQPEQLENLERDLLQNVKEEYERIQKKINVQDKVTPKLEEARKNSLSVYKEHMKAKEKEIDDVSILTRFHKEYEDVVLAKFKEKTTEFISPDENIAKEYNSTENLYATPKTLNSIHTNFIKKLKQHHVPKKTGITTDALFQKMEEEYRSFAAKVKPRKGVYRESSYFVLAYARVLLSKIRLPIIESTEL</sequence>
<evidence type="ECO:0000256" key="4">
    <source>
        <dbReference type="SAM" id="Coils"/>
    </source>
</evidence>
<proteinExistence type="inferred from homology"/>
<evidence type="ECO:0000313" key="6">
    <source>
        <dbReference type="EMBL" id="CAK8698142.1"/>
    </source>
</evidence>
<evidence type="ECO:0000256" key="3">
    <source>
        <dbReference type="PROSITE-ProRule" id="PRU01052"/>
    </source>
</evidence>
<keyword evidence="2" id="KW-0342">GTP-binding</keyword>
<keyword evidence="1" id="KW-0547">Nucleotide-binding</keyword>
<feature type="domain" description="GB1/RHD3-type G" evidence="5">
    <location>
        <begin position="65"/>
        <end position="225"/>
    </location>
</feature>
<protein>
    <recommendedName>
        <fullName evidence="5">GB1/RHD3-type G domain-containing protein</fullName>
    </recommendedName>
</protein>
<dbReference type="PROSITE" id="PS51715">
    <property type="entry name" value="G_GB1_RHD3"/>
    <property type="match status" value="1"/>
</dbReference>
<evidence type="ECO:0000313" key="7">
    <source>
        <dbReference type="Proteomes" id="UP001642483"/>
    </source>
</evidence>
<dbReference type="PANTHER" id="PTHR10751">
    <property type="entry name" value="GUANYLATE BINDING PROTEIN"/>
    <property type="match status" value="1"/>
</dbReference>
<dbReference type="Gene3D" id="3.40.50.300">
    <property type="entry name" value="P-loop containing nucleotide triphosphate hydrolases"/>
    <property type="match status" value="1"/>
</dbReference>
<comment type="similarity">
    <text evidence="3">Belongs to the TRAFAC class dynamin-like GTPase superfamily. GB1/RHD3 GTPase family.</text>
</comment>
<dbReference type="InterPro" id="IPR030386">
    <property type="entry name" value="G_GB1_RHD3_dom"/>
</dbReference>
<dbReference type="SUPFAM" id="SSF52540">
    <property type="entry name" value="P-loop containing nucleoside triphosphate hydrolases"/>
    <property type="match status" value="1"/>
</dbReference>
<keyword evidence="7" id="KW-1185">Reference proteome</keyword>
<dbReference type="EMBL" id="CAWYQH010000174">
    <property type="protein sequence ID" value="CAK8698142.1"/>
    <property type="molecule type" value="Genomic_DNA"/>
</dbReference>
<dbReference type="Pfam" id="PF02263">
    <property type="entry name" value="GBP"/>
    <property type="match status" value="1"/>
</dbReference>
<gene>
    <name evidence="6" type="ORF">CVLEPA_LOCUS31613</name>
</gene>
<name>A0ABP0H2Z6_CLALP</name>
<keyword evidence="4" id="KW-0175">Coiled coil</keyword>
<comment type="caution">
    <text evidence="6">The sequence shown here is derived from an EMBL/GenBank/DDBJ whole genome shotgun (WGS) entry which is preliminary data.</text>
</comment>
<dbReference type="InterPro" id="IPR015894">
    <property type="entry name" value="Guanylate-bd_N"/>
</dbReference>
<evidence type="ECO:0000259" key="5">
    <source>
        <dbReference type="PROSITE" id="PS51715"/>
    </source>
</evidence>
<dbReference type="Proteomes" id="UP001642483">
    <property type="component" value="Unassembled WGS sequence"/>
</dbReference>
<reference evidence="6 7" key="1">
    <citation type="submission" date="2024-02" db="EMBL/GenBank/DDBJ databases">
        <authorList>
            <person name="Daric V."/>
            <person name="Darras S."/>
        </authorList>
    </citation>
    <scope>NUCLEOTIDE SEQUENCE [LARGE SCALE GENOMIC DNA]</scope>
</reference>